<protein>
    <submittedName>
        <fullName evidence="2">Uncharacterized protein</fullName>
    </submittedName>
</protein>
<proteinExistence type="predicted"/>
<dbReference type="STRING" id="995062.SAMN04489718_1405"/>
<dbReference type="AlphaFoldDB" id="A0A1H1A4D1"/>
<name>A0A1H1A4D1_9ACTN</name>
<keyword evidence="3" id="KW-1185">Reference proteome</keyword>
<dbReference type="Proteomes" id="UP000199301">
    <property type="component" value="Unassembled WGS sequence"/>
</dbReference>
<reference evidence="3" key="1">
    <citation type="submission" date="2016-10" db="EMBL/GenBank/DDBJ databases">
        <authorList>
            <person name="Varghese N."/>
            <person name="Submissions S."/>
        </authorList>
    </citation>
    <scope>NUCLEOTIDE SEQUENCE [LARGE SCALE GENOMIC DNA]</scope>
    <source>
        <strain evidence="3">DSM 45459</strain>
    </source>
</reference>
<evidence type="ECO:0000313" key="3">
    <source>
        <dbReference type="Proteomes" id="UP000199301"/>
    </source>
</evidence>
<sequence>MCPETITRPPDAADKTRRIEHDPAGKDSRCSCFPVLELLFPDLGHHSCPGKTIVHPRKGLPGKDFPARPFPPSIAP</sequence>
<feature type="region of interest" description="Disordered" evidence="1">
    <location>
        <begin position="54"/>
        <end position="76"/>
    </location>
</feature>
<gene>
    <name evidence="2" type="ORF">SAMN04489718_1405</name>
</gene>
<evidence type="ECO:0000313" key="2">
    <source>
        <dbReference type="EMBL" id="SDQ34507.1"/>
    </source>
</evidence>
<dbReference type="EMBL" id="FNKO01000001">
    <property type="protein sequence ID" value="SDQ34507.1"/>
    <property type="molecule type" value="Genomic_DNA"/>
</dbReference>
<organism evidence="2 3">
    <name type="scientific">Actinopolyspora saharensis</name>
    <dbReference type="NCBI Taxonomy" id="995062"/>
    <lineage>
        <taxon>Bacteria</taxon>
        <taxon>Bacillati</taxon>
        <taxon>Actinomycetota</taxon>
        <taxon>Actinomycetes</taxon>
        <taxon>Actinopolysporales</taxon>
        <taxon>Actinopolysporaceae</taxon>
        <taxon>Actinopolyspora</taxon>
    </lineage>
</organism>
<accession>A0A1H1A4D1</accession>
<feature type="region of interest" description="Disordered" evidence="1">
    <location>
        <begin position="1"/>
        <end position="26"/>
    </location>
</feature>
<feature type="compositionally biased region" description="Basic and acidic residues" evidence="1">
    <location>
        <begin position="11"/>
        <end position="26"/>
    </location>
</feature>
<evidence type="ECO:0000256" key="1">
    <source>
        <dbReference type="SAM" id="MobiDB-lite"/>
    </source>
</evidence>